<comment type="caution">
    <text evidence="1">The sequence shown here is derived from an EMBL/GenBank/DDBJ whole genome shotgun (WGS) entry which is preliminary data.</text>
</comment>
<protein>
    <submittedName>
        <fullName evidence="1">Uncharacterized protein</fullName>
    </submittedName>
</protein>
<dbReference type="AlphaFoldDB" id="A0A8I1WDQ3"/>
<dbReference type="RefSeq" id="WP_017696649.1">
    <property type="nucleotide sequence ID" value="NZ_CP045425.1"/>
</dbReference>
<reference evidence="1" key="1">
    <citation type="submission" date="2021-03" db="EMBL/GenBank/DDBJ databases">
        <title>Isolation of Bacillus subtilis from fermented food sample.</title>
        <authorList>
            <person name="Lakshmanan V."/>
            <person name="Athira K."/>
            <person name="Rajagopal K."/>
        </authorList>
    </citation>
    <scope>NUCLEOTIDE SEQUENCE</scope>
    <source>
        <strain evidence="1">S1</strain>
    </source>
</reference>
<evidence type="ECO:0000313" key="2">
    <source>
        <dbReference type="Proteomes" id="UP000665181"/>
    </source>
</evidence>
<accession>A0A8I1WDQ3</accession>
<name>A0A8I1WDQ3_BACIU</name>
<dbReference type="Proteomes" id="UP000665181">
    <property type="component" value="Unassembled WGS sequence"/>
</dbReference>
<organism evidence="1 2">
    <name type="scientific">Bacillus subtilis</name>
    <dbReference type="NCBI Taxonomy" id="1423"/>
    <lineage>
        <taxon>Bacteria</taxon>
        <taxon>Bacillati</taxon>
        <taxon>Bacillota</taxon>
        <taxon>Bacilli</taxon>
        <taxon>Bacillales</taxon>
        <taxon>Bacillaceae</taxon>
        <taxon>Bacillus</taxon>
    </lineage>
</organism>
<dbReference type="EMBL" id="JAGFPW010000001">
    <property type="protein sequence ID" value="MBO3793253.1"/>
    <property type="molecule type" value="Genomic_DNA"/>
</dbReference>
<sequence length="63" mass="7004">MYKKAVTSVKAGTLKEACERIQAAHDLGFVVEVFQFEKAKPDGVFTPNLFMIDLFLPVKEGAE</sequence>
<evidence type="ECO:0000313" key="1">
    <source>
        <dbReference type="EMBL" id="MBO3793253.1"/>
    </source>
</evidence>
<gene>
    <name evidence="1" type="ORF">J5227_02755</name>
</gene>
<proteinExistence type="predicted"/>